<dbReference type="PANTHER" id="PTHR43741:SF7">
    <property type="entry name" value="FMN-DEPENDENT NADH:QUINONE OXIDOREDUCTASE"/>
    <property type="match status" value="1"/>
</dbReference>
<comment type="catalytic activity">
    <reaction evidence="5">
        <text>N,N-dimethyl-1,4-phenylenediamine + anthranilate + 2 NAD(+) = 2-(4-dimethylaminophenyl)diazenylbenzoate + 2 NADH + 2 H(+)</text>
        <dbReference type="Rhea" id="RHEA:55872"/>
        <dbReference type="ChEBI" id="CHEBI:15378"/>
        <dbReference type="ChEBI" id="CHEBI:15783"/>
        <dbReference type="ChEBI" id="CHEBI:16567"/>
        <dbReference type="ChEBI" id="CHEBI:57540"/>
        <dbReference type="ChEBI" id="CHEBI:57945"/>
        <dbReference type="ChEBI" id="CHEBI:71579"/>
        <dbReference type="EC" id="1.7.1.17"/>
    </reaction>
    <physiologicalReaction direction="right-to-left" evidence="5">
        <dbReference type="Rhea" id="RHEA:55874"/>
    </physiologicalReaction>
</comment>
<evidence type="ECO:0000256" key="2">
    <source>
        <dbReference type="ARBA" id="ARBA00022643"/>
    </source>
</evidence>
<keyword evidence="11" id="KW-1185">Reference proteome</keyword>
<evidence type="ECO:0000256" key="6">
    <source>
        <dbReference type="HAMAP-Rule" id="MF_01216"/>
    </source>
</evidence>
<dbReference type="GO" id="GO:0016655">
    <property type="term" value="F:oxidoreductase activity, acting on NAD(P)H, quinone or similar compound as acceptor"/>
    <property type="evidence" value="ECO:0007669"/>
    <property type="project" value="InterPro"/>
</dbReference>
<comment type="function">
    <text evidence="6">Quinone reductase that provides resistance to thiol-specific stress caused by electrophilic quinones.</text>
</comment>
<proteinExistence type="inferred from homology"/>
<comment type="function">
    <text evidence="6">Also exhibits azoreductase activity. Catalyzes the reductive cleavage of the azo bond in aromatic azo compounds to the corresponding amines.</text>
</comment>
<dbReference type="InterPro" id="IPR003680">
    <property type="entry name" value="Flavodoxin_fold"/>
</dbReference>
<comment type="similarity">
    <text evidence="6">Belongs to the azoreductase type 1 family.</text>
</comment>
<evidence type="ECO:0000313" key="9">
    <source>
        <dbReference type="EMBL" id="MCD7130748.1"/>
    </source>
</evidence>
<keyword evidence="4 6" id="KW-0520">NAD</keyword>
<keyword evidence="3 6" id="KW-0560">Oxidoreductase</keyword>
<comment type="caution">
    <text evidence="6">Lacks conserved residue(s) required for the propagation of feature annotation.</text>
</comment>
<reference evidence="8 10" key="1">
    <citation type="submission" date="2020-07" db="EMBL/GenBank/DDBJ databases">
        <title>Description of Limosilactobacillus balticus sp. nov., Limosilactobacillus agrestis sp. nov., Limosilactobacillus albertensis sp. nov., Limosilactobacillus rudii sp. nov., Limosilactobacillus fastidiosus sp. nov., five novel Limosilactobacillus species isolated from the vertebrate gastrointestinal tract, and proposal of 6 subspecies of Limosilactobacillus reuteri adapted to the gastrointestinal tract of specific vertebrate hosts.</title>
        <authorList>
            <person name="Li F."/>
            <person name="Cheng C."/>
            <person name="Zheng J."/>
            <person name="Quevedo R.M."/>
            <person name="Li J."/>
            <person name="Roos S."/>
            <person name="Gaenzle M.G."/>
            <person name="Walter J."/>
        </authorList>
    </citation>
    <scope>NUCLEOTIDE SEQUENCE [LARGE SCALE GENOMIC DNA]</scope>
    <source>
        <strain evidence="8 10">BG-MG3-A</strain>
    </source>
</reference>
<evidence type="ECO:0000313" key="8">
    <source>
        <dbReference type="EMBL" id="MBB1095595.1"/>
    </source>
</evidence>
<dbReference type="GO" id="GO:0010181">
    <property type="term" value="F:FMN binding"/>
    <property type="evidence" value="ECO:0007669"/>
    <property type="project" value="UniProtKB-UniRule"/>
</dbReference>
<evidence type="ECO:0000313" key="11">
    <source>
        <dbReference type="Proteomes" id="UP001199710"/>
    </source>
</evidence>
<dbReference type="EMBL" id="JAJPDE010000066">
    <property type="protein sequence ID" value="MCD7130748.1"/>
    <property type="molecule type" value="Genomic_DNA"/>
</dbReference>
<evidence type="ECO:0000256" key="1">
    <source>
        <dbReference type="ARBA" id="ARBA00022630"/>
    </source>
</evidence>
<dbReference type="RefSeq" id="WP_182578476.1">
    <property type="nucleotide sequence ID" value="NZ_JACIVE010000055.1"/>
</dbReference>
<dbReference type="Pfam" id="PF02525">
    <property type="entry name" value="Flavodoxin_2"/>
    <property type="match status" value="1"/>
</dbReference>
<dbReference type="HAMAP" id="MF_01216">
    <property type="entry name" value="Azoreductase_type1"/>
    <property type="match status" value="1"/>
</dbReference>
<dbReference type="Proteomes" id="UP000534578">
    <property type="component" value="Unassembled WGS sequence"/>
</dbReference>
<dbReference type="InterPro" id="IPR029039">
    <property type="entry name" value="Flavoprotein-like_sf"/>
</dbReference>
<comment type="subunit">
    <text evidence="6">Homodimer.</text>
</comment>
<dbReference type="SUPFAM" id="SSF52218">
    <property type="entry name" value="Flavoproteins"/>
    <property type="match status" value="1"/>
</dbReference>
<dbReference type="Gene3D" id="3.40.50.360">
    <property type="match status" value="1"/>
</dbReference>
<dbReference type="GO" id="GO:0016652">
    <property type="term" value="F:oxidoreductase activity, acting on NAD(P)H as acceptor"/>
    <property type="evidence" value="ECO:0007669"/>
    <property type="project" value="UniProtKB-UniRule"/>
</dbReference>
<evidence type="ECO:0000313" key="10">
    <source>
        <dbReference type="Proteomes" id="UP000534578"/>
    </source>
</evidence>
<reference evidence="9 11" key="2">
    <citation type="submission" date="2021-12" db="EMBL/GenBank/DDBJ databases">
        <title>A phylogenomic analysis of Limosilactobacillus reuteri reveals ancient and stable evolutionary relationships with rodents and birds and zoonotic transmission to humans.</title>
        <authorList>
            <person name="Li F."/>
            <person name="Li X."/>
            <person name="Cheng C."/>
            <person name="Tollenaar S."/>
            <person name="Zhang J.S."/>
            <person name="Simpson D."/>
            <person name="Tasseva G."/>
            <person name="Perez-Munoz M.E."/>
            <person name="Frese S."/>
            <person name="Gaenzle M.G."/>
            <person name="Walter J."/>
            <person name="Zheng J."/>
        </authorList>
    </citation>
    <scope>NUCLEOTIDE SEQUENCE [LARGE SCALE GENOMIC DNA]</scope>
    <source>
        <strain evidence="9 11">BG-MG3-B</strain>
    </source>
</reference>
<evidence type="ECO:0000259" key="7">
    <source>
        <dbReference type="Pfam" id="PF02525"/>
    </source>
</evidence>
<evidence type="ECO:0000256" key="3">
    <source>
        <dbReference type="ARBA" id="ARBA00023002"/>
    </source>
</evidence>
<sequence>MSTLLVIQAHPHTENSLSLTVGKQFIDTYKATHPNDKVIIRDLYAEEGVPPLNDVTMEAWRKQKFEEPMTKEEKDLLKHHEEWLNEFINADKYVFINPMYNHFLPAEMKQYLDLTAVAHKTFKYTSNGPVGLLTGKKAIHIQAAGSEYHKDGKWGIIKFIIKKALGIKSKESSALMDVGDMYLTNMLKFYGVTDVEKLFIEGADAHRNQRQRILNNALVEAKSMAKVF</sequence>
<keyword evidence="2 6" id="KW-0288">FMN</keyword>
<dbReference type="EC" id="1.7.1.17" evidence="6"/>
<name>A0A7W3YLL6_9LACO</name>
<feature type="binding site" evidence="6">
    <location>
        <begin position="16"/>
        <end position="18"/>
    </location>
    <ligand>
        <name>FMN</name>
        <dbReference type="ChEBI" id="CHEBI:58210"/>
    </ligand>
</feature>
<dbReference type="InterPro" id="IPR023048">
    <property type="entry name" value="NADH:quinone_OxRdtase_FMN_depd"/>
</dbReference>
<dbReference type="AlphaFoldDB" id="A0A7W3YLL6"/>
<dbReference type="PANTHER" id="PTHR43741">
    <property type="entry name" value="FMN-DEPENDENT NADH-AZOREDUCTASE 1"/>
    <property type="match status" value="1"/>
</dbReference>
<protein>
    <recommendedName>
        <fullName evidence="6">FMN dependent NADH:quinone oxidoreductase</fullName>
        <ecNumber evidence="6">1.6.5.-</ecNumber>
    </recommendedName>
    <alternativeName>
        <fullName evidence="6">Azo-dye reductase</fullName>
    </alternativeName>
    <alternativeName>
        <fullName evidence="6">FMN-dependent NADH-azo compound oxidoreductase</fullName>
    </alternativeName>
    <alternativeName>
        <fullName evidence="6">FMN-dependent NADH-azoreductase</fullName>
        <ecNumber evidence="6">1.7.1.17</ecNumber>
    </alternativeName>
</protein>
<evidence type="ECO:0000256" key="4">
    <source>
        <dbReference type="ARBA" id="ARBA00023027"/>
    </source>
</evidence>
<gene>
    <name evidence="6" type="primary">azoR</name>
    <name evidence="8" type="ORF">H5R92_05290</name>
    <name evidence="9" type="ORF">LTY36_06075</name>
</gene>
<feature type="domain" description="Flavodoxin-like fold" evidence="7">
    <location>
        <begin position="3"/>
        <end position="221"/>
    </location>
</feature>
<keyword evidence="1 6" id="KW-0285">Flavoprotein</keyword>
<dbReference type="EC" id="1.6.5.-" evidence="6"/>
<comment type="catalytic activity">
    <reaction evidence="6">
        <text>2 a quinone + NADH + H(+) = 2 a 1,4-benzosemiquinone + NAD(+)</text>
        <dbReference type="Rhea" id="RHEA:65952"/>
        <dbReference type="ChEBI" id="CHEBI:15378"/>
        <dbReference type="ChEBI" id="CHEBI:57540"/>
        <dbReference type="ChEBI" id="CHEBI:57945"/>
        <dbReference type="ChEBI" id="CHEBI:132124"/>
        <dbReference type="ChEBI" id="CHEBI:134225"/>
    </reaction>
</comment>
<dbReference type="EMBL" id="JACIVE010000055">
    <property type="protein sequence ID" value="MBB1095595.1"/>
    <property type="molecule type" value="Genomic_DNA"/>
</dbReference>
<organism evidence="8 10">
    <name type="scientific">Limosilactobacillus agrestis</name>
    <dbReference type="NCBI Taxonomy" id="2759748"/>
    <lineage>
        <taxon>Bacteria</taxon>
        <taxon>Bacillati</taxon>
        <taxon>Bacillota</taxon>
        <taxon>Bacilli</taxon>
        <taxon>Lactobacillales</taxon>
        <taxon>Lactobacillaceae</taxon>
        <taxon>Limosilactobacillus</taxon>
    </lineage>
</organism>
<comment type="caution">
    <text evidence="8">The sequence shown here is derived from an EMBL/GenBank/DDBJ whole genome shotgun (WGS) entry which is preliminary data.</text>
</comment>
<dbReference type="Proteomes" id="UP001199710">
    <property type="component" value="Unassembled WGS sequence"/>
</dbReference>
<comment type="cofactor">
    <cofactor evidence="6">
        <name>FMN</name>
        <dbReference type="ChEBI" id="CHEBI:58210"/>
    </cofactor>
    <text evidence="6">Binds 1 FMN per subunit.</text>
</comment>
<evidence type="ECO:0000256" key="5">
    <source>
        <dbReference type="ARBA" id="ARBA00048542"/>
    </source>
</evidence>
<dbReference type="InterPro" id="IPR050104">
    <property type="entry name" value="FMN-dep_NADH:Q_OxRdtase_AzoR1"/>
</dbReference>
<accession>A0A7W3YLL6</accession>
<dbReference type="GO" id="GO:0009055">
    <property type="term" value="F:electron transfer activity"/>
    <property type="evidence" value="ECO:0007669"/>
    <property type="project" value="UniProtKB-UniRule"/>
</dbReference>